<name>A0A3M6UB70_POCDA</name>
<dbReference type="Proteomes" id="UP000275408">
    <property type="component" value="Unassembled WGS sequence"/>
</dbReference>
<protein>
    <recommendedName>
        <fullName evidence="4">UPAR/Ly6 domain-containing protein</fullName>
    </recommendedName>
</protein>
<keyword evidence="1" id="KW-0732">Signal</keyword>
<sequence length="185" mass="19937">MNYSIAFVVALMLCSLPGVRGITCKLCIPDEKTFKVCDKASEQVEVDCDVQPPPENLTQLWENRTYDACYTAQIEALALGKTFKTFVFGCGVKVNSSSASVVNCSLTQQYVCADAKARAGQLAEIKSCSVECCDTEACNTHPTVAPSTTKATITPTGGTDQARSSRVGFLLVFLVYLMESLFQSA</sequence>
<accession>A0A3M6UB70</accession>
<comment type="caution">
    <text evidence="2">The sequence shown here is derived from an EMBL/GenBank/DDBJ whole genome shotgun (WGS) entry which is preliminary data.</text>
</comment>
<dbReference type="AlphaFoldDB" id="A0A3M6UB70"/>
<feature type="chain" id="PRO_5017956325" description="UPAR/Ly6 domain-containing protein" evidence="1">
    <location>
        <begin position="22"/>
        <end position="185"/>
    </location>
</feature>
<dbReference type="OrthoDB" id="6010153at2759"/>
<evidence type="ECO:0000313" key="2">
    <source>
        <dbReference type="EMBL" id="RMX50923.1"/>
    </source>
</evidence>
<feature type="signal peptide" evidence="1">
    <location>
        <begin position="1"/>
        <end position="21"/>
    </location>
</feature>
<reference evidence="2 3" key="1">
    <citation type="journal article" date="2018" name="Sci. Rep.">
        <title>Comparative analysis of the Pocillopora damicornis genome highlights role of immune system in coral evolution.</title>
        <authorList>
            <person name="Cunning R."/>
            <person name="Bay R.A."/>
            <person name="Gillette P."/>
            <person name="Baker A.C."/>
            <person name="Traylor-Knowles N."/>
        </authorList>
    </citation>
    <scope>NUCLEOTIDE SEQUENCE [LARGE SCALE GENOMIC DNA]</scope>
    <source>
        <strain evidence="2">RSMAS</strain>
        <tissue evidence="2">Whole animal</tissue>
    </source>
</reference>
<gene>
    <name evidence="2" type="ORF">pdam_00017551</name>
</gene>
<evidence type="ECO:0000313" key="3">
    <source>
        <dbReference type="Proteomes" id="UP000275408"/>
    </source>
</evidence>
<organism evidence="2 3">
    <name type="scientific">Pocillopora damicornis</name>
    <name type="common">Cauliflower coral</name>
    <name type="synonym">Millepora damicornis</name>
    <dbReference type="NCBI Taxonomy" id="46731"/>
    <lineage>
        <taxon>Eukaryota</taxon>
        <taxon>Metazoa</taxon>
        <taxon>Cnidaria</taxon>
        <taxon>Anthozoa</taxon>
        <taxon>Hexacorallia</taxon>
        <taxon>Scleractinia</taxon>
        <taxon>Astrocoeniina</taxon>
        <taxon>Pocilloporidae</taxon>
        <taxon>Pocillopora</taxon>
    </lineage>
</organism>
<proteinExistence type="predicted"/>
<dbReference type="EMBL" id="RCHS01001881">
    <property type="protein sequence ID" value="RMX50923.1"/>
    <property type="molecule type" value="Genomic_DNA"/>
</dbReference>
<keyword evidence="3" id="KW-1185">Reference proteome</keyword>
<evidence type="ECO:0008006" key="4">
    <source>
        <dbReference type="Google" id="ProtNLM"/>
    </source>
</evidence>
<evidence type="ECO:0000256" key="1">
    <source>
        <dbReference type="SAM" id="SignalP"/>
    </source>
</evidence>